<organism evidence="2 3">
    <name type="scientific">Erythrobacter sanguineus</name>
    <dbReference type="NCBI Taxonomy" id="198312"/>
    <lineage>
        <taxon>Bacteria</taxon>
        <taxon>Pseudomonadati</taxon>
        <taxon>Pseudomonadota</taxon>
        <taxon>Alphaproteobacteria</taxon>
        <taxon>Sphingomonadales</taxon>
        <taxon>Erythrobacteraceae</taxon>
        <taxon>Erythrobacter/Porphyrobacter group</taxon>
        <taxon>Erythrobacter</taxon>
    </lineage>
</organism>
<proteinExistence type="predicted"/>
<dbReference type="AlphaFoldDB" id="A0A1M7RUF5"/>
<protein>
    <submittedName>
        <fullName evidence="2">Uncharacterized conserved protein YecT, DUF1311 family</fullName>
    </submittedName>
</protein>
<reference evidence="3" key="1">
    <citation type="submission" date="2016-12" db="EMBL/GenBank/DDBJ databases">
        <authorList>
            <person name="Varghese N."/>
            <person name="Submissions S."/>
        </authorList>
    </citation>
    <scope>NUCLEOTIDE SEQUENCE [LARGE SCALE GENOMIC DNA]</scope>
    <source>
        <strain evidence="3">DSM 11032</strain>
    </source>
</reference>
<keyword evidence="3" id="KW-1185">Reference proteome</keyword>
<dbReference type="Proteomes" id="UP000184391">
    <property type="component" value="Unassembled WGS sequence"/>
</dbReference>
<gene>
    <name evidence="2" type="ORF">SAMN02745193_00443</name>
</gene>
<evidence type="ECO:0000259" key="1">
    <source>
        <dbReference type="Pfam" id="PF07007"/>
    </source>
</evidence>
<dbReference type="Gene3D" id="1.20.1270.180">
    <property type="match status" value="1"/>
</dbReference>
<evidence type="ECO:0000313" key="3">
    <source>
        <dbReference type="Proteomes" id="UP000184391"/>
    </source>
</evidence>
<sequence>MIASFILPLLLQTASPAEDGMRHAFAAAEQGGDPEWNCDDPQVQQEMNWCAGRDFEVADERLNAQWKETAAVMKAQDAEFAAYGSERDTREGFFESLLEAQRGWLRYRDAHCRVDGYTARGGSLEPLLVSTCKARLTRTRTRELKELVEVPG</sequence>
<dbReference type="STRING" id="198312.SAMN02745193_00443"/>
<feature type="domain" description="Lysozyme inhibitor LprI-like N-terminal" evidence="1">
    <location>
        <begin position="38"/>
        <end position="144"/>
    </location>
</feature>
<dbReference type="RefSeq" id="WP_084662416.1">
    <property type="nucleotide sequence ID" value="NZ_FRDF01000002.1"/>
</dbReference>
<dbReference type="EMBL" id="FRDF01000002">
    <property type="protein sequence ID" value="SHN49957.1"/>
    <property type="molecule type" value="Genomic_DNA"/>
</dbReference>
<name>A0A1M7RUF5_9SPHN</name>
<accession>A0A1M7RUF5</accession>
<dbReference type="InterPro" id="IPR009739">
    <property type="entry name" value="LprI-like_N"/>
</dbReference>
<evidence type="ECO:0000313" key="2">
    <source>
        <dbReference type="EMBL" id="SHN49957.1"/>
    </source>
</evidence>
<dbReference type="Pfam" id="PF07007">
    <property type="entry name" value="LprI"/>
    <property type="match status" value="1"/>
</dbReference>